<organism evidence="5 6">
    <name type="scientific">Coprinopsis cinerea (strain Okayama-7 / 130 / ATCC MYA-4618 / FGSC 9003)</name>
    <name type="common">Inky cap fungus</name>
    <name type="synonym">Hormographiella aspergillata</name>
    <dbReference type="NCBI Taxonomy" id="240176"/>
    <lineage>
        <taxon>Eukaryota</taxon>
        <taxon>Fungi</taxon>
        <taxon>Dikarya</taxon>
        <taxon>Basidiomycota</taxon>
        <taxon>Agaricomycotina</taxon>
        <taxon>Agaricomycetes</taxon>
        <taxon>Agaricomycetidae</taxon>
        <taxon>Agaricales</taxon>
        <taxon>Agaricineae</taxon>
        <taxon>Psathyrellaceae</taxon>
        <taxon>Coprinopsis</taxon>
    </lineage>
</organism>
<dbReference type="AlphaFoldDB" id="A8NP62"/>
<dbReference type="PROSITE" id="PS51257">
    <property type="entry name" value="PROKAR_LIPOPROTEIN"/>
    <property type="match status" value="1"/>
</dbReference>
<accession>A8NP62</accession>
<dbReference type="InterPro" id="IPR000254">
    <property type="entry name" value="CBD"/>
</dbReference>
<feature type="chain" id="PRO_5002727322" description="CBM1 domain-containing protein" evidence="3">
    <location>
        <begin position="20"/>
        <end position="387"/>
    </location>
</feature>
<keyword evidence="1 3" id="KW-0732">Signal</keyword>
<dbReference type="GO" id="GO:0005975">
    <property type="term" value="P:carbohydrate metabolic process"/>
    <property type="evidence" value="ECO:0007669"/>
    <property type="project" value="InterPro"/>
</dbReference>
<dbReference type="VEuPathDB" id="FungiDB:CC1G_12602"/>
<dbReference type="GeneID" id="6011801"/>
<comment type="caution">
    <text evidence="5">The sequence shown here is derived from an EMBL/GenBank/DDBJ whole genome shotgun (WGS) entry which is preliminary data.</text>
</comment>
<feature type="compositionally biased region" description="Basic and acidic residues" evidence="2">
    <location>
        <begin position="114"/>
        <end position="132"/>
    </location>
</feature>
<feature type="region of interest" description="Disordered" evidence="2">
    <location>
        <begin position="114"/>
        <end position="135"/>
    </location>
</feature>
<evidence type="ECO:0000259" key="4">
    <source>
        <dbReference type="Pfam" id="PF00734"/>
    </source>
</evidence>
<dbReference type="RefSeq" id="XP_001835274.2">
    <property type="nucleotide sequence ID" value="XM_001835222.2"/>
</dbReference>
<dbReference type="EMBL" id="AACS02000012">
    <property type="protein sequence ID" value="EAU86540.2"/>
    <property type="molecule type" value="Genomic_DNA"/>
</dbReference>
<dbReference type="Proteomes" id="UP000001861">
    <property type="component" value="Unassembled WGS sequence"/>
</dbReference>
<keyword evidence="6" id="KW-1185">Reference proteome</keyword>
<evidence type="ECO:0000313" key="6">
    <source>
        <dbReference type="Proteomes" id="UP000001861"/>
    </source>
</evidence>
<evidence type="ECO:0000256" key="2">
    <source>
        <dbReference type="SAM" id="MobiDB-lite"/>
    </source>
</evidence>
<evidence type="ECO:0000256" key="3">
    <source>
        <dbReference type="SAM" id="SignalP"/>
    </source>
</evidence>
<sequence>MKLFSTGWLLIAQISISLACLPIPCEPCSAGSTTVYTTYVLPGQTCPYCTCKPITSSTTPTPLPSPTTTSLPWDGCPIPVCAECPKGSTDILSATGTAKCPTCVCVPTPTFEPGDRRAAEHASPTDHAGILERKRRGANSGRIFARVRPDTPQATEVANEAVDLAPLGGQCGGITYYGPTACQSVPEALVKCVFINDLPNRRINNETTIHDHHFIAMSPSPMSDMRSRIHSYNLDSQWLSSMWMRAKHLILFVYDPETNLLLLRLLIRCDDHRKWLVPLLHLPPQNFTLPSSTSVHLSTRIHSYLYQHRNSVSMVLVLLHRHPSSSSHTVNDNDDLQGLPYVFVCPVSSGVVHHTHDSRNPMSDVGLRLVSHSDHANHRTVARHNDV</sequence>
<feature type="domain" description="CBM1" evidence="4">
    <location>
        <begin position="169"/>
        <end position="197"/>
    </location>
</feature>
<feature type="signal peptide" evidence="3">
    <location>
        <begin position="1"/>
        <end position="19"/>
    </location>
</feature>
<dbReference type="InParanoid" id="A8NP62"/>
<evidence type="ECO:0000256" key="1">
    <source>
        <dbReference type="ARBA" id="ARBA00022729"/>
    </source>
</evidence>
<dbReference type="KEGG" id="cci:CC1G_12602"/>
<protein>
    <recommendedName>
        <fullName evidence="4">CBM1 domain-containing protein</fullName>
    </recommendedName>
</protein>
<dbReference type="GO" id="GO:0030248">
    <property type="term" value="F:cellulose binding"/>
    <property type="evidence" value="ECO:0007669"/>
    <property type="project" value="InterPro"/>
</dbReference>
<dbReference type="HOGENOM" id="CLU_713749_0_0_1"/>
<name>A8NP62_COPC7</name>
<dbReference type="OrthoDB" id="10278082at2759"/>
<evidence type="ECO:0000313" key="5">
    <source>
        <dbReference type="EMBL" id="EAU86540.2"/>
    </source>
</evidence>
<reference evidence="5 6" key="1">
    <citation type="journal article" date="2010" name="Proc. Natl. Acad. Sci. U.S.A.">
        <title>Insights into evolution of multicellular fungi from the assembled chromosomes of the mushroom Coprinopsis cinerea (Coprinus cinereus).</title>
        <authorList>
            <person name="Stajich J.E."/>
            <person name="Wilke S.K."/>
            <person name="Ahren D."/>
            <person name="Au C.H."/>
            <person name="Birren B.W."/>
            <person name="Borodovsky M."/>
            <person name="Burns C."/>
            <person name="Canback B."/>
            <person name="Casselton L.A."/>
            <person name="Cheng C.K."/>
            <person name="Deng J."/>
            <person name="Dietrich F.S."/>
            <person name="Fargo D.C."/>
            <person name="Farman M.L."/>
            <person name="Gathman A.C."/>
            <person name="Goldberg J."/>
            <person name="Guigo R."/>
            <person name="Hoegger P.J."/>
            <person name="Hooker J.B."/>
            <person name="Huggins A."/>
            <person name="James T.Y."/>
            <person name="Kamada T."/>
            <person name="Kilaru S."/>
            <person name="Kodira C."/>
            <person name="Kues U."/>
            <person name="Kupfer D."/>
            <person name="Kwan H.S."/>
            <person name="Lomsadze A."/>
            <person name="Li W."/>
            <person name="Lilly W.W."/>
            <person name="Ma L.J."/>
            <person name="Mackey A.J."/>
            <person name="Manning G."/>
            <person name="Martin F."/>
            <person name="Muraguchi H."/>
            <person name="Natvig D.O."/>
            <person name="Palmerini H."/>
            <person name="Ramesh M.A."/>
            <person name="Rehmeyer C.J."/>
            <person name="Roe B.A."/>
            <person name="Shenoy N."/>
            <person name="Stanke M."/>
            <person name="Ter-Hovhannisyan V."/>
            <person name="Tunlid A."/>
            <person name="Velagapudi R."/>
            <person name="Vision T.J."/>
            <person name="Zeng Q."/>
            <person name="Zolan M.E."/>
            <person name="Pukkila P.J."/>
        </authorList>
    </citation>
    <scope>NUCLEOTIDE SEQUENCE [LARGE SCALE GENOMIC DNA]</scope>
    <source>
        <strain evidence="6">Okayama-7 / 130 / ATCC MYA-4618 / FGSC 9003</strain>
    </source>
</reference>
<gene>
    <name evidence="5" type="ORF">CC1G_12602</name>
</gene>
<dbReference type="GO" id="GO:0005576">
    <property type="term" value="C:extracellular region"/>
    <property type="evidence" value="ECO:0007669"/>
    <property type="project" value="InterPro"/>
</dbReference>
<dbReference type="Pfam" id="PF00734">
    <property type="entry name" value="CBM_1"/>
    <property type="match status" value="1"/>
</dbReference>
<proteinExistence type="predicted"/>